<name>A0ABZ2SX57_9ENTE</name>
<evidence type="ECO:0008006" key="4">
    <source>
        <dbReference type="Google" id="ProtNLM"/>
    </source>
</evidence>
<dbReference type="Proteomes" id="UP000664360">
    <property type="component" value="Chromosome"/>
</dbReference>
<gene>
    <name evidence="2" type="ORF">DOK79_001780</name>
</gene>
<keyword evidence="3" id="KW-1185">Reference proteome</keyword>
<dbReference type="RefSeq" id="WP_206855515.1">
    <property type="nucleotide sequence ID" value="NZ_CP147250.1"/>
</dbReference>
<reference evidence="2 3" key="2">
    <citation type="submission" date="2024-03" db="EMBL/GenBank/DDBJ databases">
        <title>The Genome Sequence of Enterococcus sp. DIV1094.</title>
        <authorList>
            <consortium name="The Broad Institute Genomics Platform"/>
            <consortium name="The Broad Institute Microbial Omics Core"/>
            <consortium name="The Broad Institute Genomic Center for Infectious Diseases"/>
            <person name="Earl A."/>
            <person name="Manson A."/>
            <person name="Gilmore M."/>
            <person name="Schwartman J."/>
            <person name="Shea T."/>
            <person name="Abouelleil A."/>
            <person name="Cao P."/>
            <person name="Chapman S."/>
            <person name="Cusick C."/>
            <person name="Young S."/>
            <person name="Neafsey D."/>
            <person name="Nusbaum C."/>
            <person name="Birren B."/>
        </authorList>
    </citation>
    <scope>NUCLEOTIDE SEQUENCE [LARGE SCALE GENOMIC DNA]</scope>
    <source>
        <strain evidence="2 3">DIV1094</strain>
    </source>
</reference>
<accession>A0ABZ2SX57</accession>
<feature type="signal peptide" evidence="1">
    <location>
        <begin position="1"/>
        <end position="22"/>
    </location>
</feature>
<dbReference type="EMBL" id="CP147250">
    <property type="protein sequence ID" value="WYJ80223.1"/>
    <property type="molecule type" value="Genomic_DNA"/>
</dbReference>
<feature type="chain" id="PRO_5046410100" description="WxL domain-containing protein" evidence="1">
    <location>
        <begin position="23"/>
        <end position="198"/>
    </location>
</feature>
<evidence type="ECO:0000313" key="2">
    <source>
        <dbReference type="EMBL" id="WYJ80223.1"/>
    </source>
</evidence>
<evidence type="ECO:0000256" key="1">
    <source>
        <dbReference type="SAM" id="SignalP"/>
    </source>
</evidence>
<sequence>MKKYTKLFSTVAMMGTLLGAGAMSVAATTFNGQPTGEVPVTGRVGLDNTVDPGVNPPTNPDEMINVTVPTSAVFFTTGASRHTEIESPNYTVTNNSAWDVNINVTELANPVEFRSLDSLALSVDVGGESSMVPIVETGAPLNNSAAFMSLTRNAAVGGTNPVGNFNFVGTAIPNTNTADVITPTFDMVLQFQAVVPSP</sequence>
<protein>
    <recommendedName>
        <fullName evidence="4">WxL domain-containing protein</fullName>
    </recommendedName>
</protein>
<organism evidence="2 3">
    <name type="scientific">Candidatus Enterococcus mangumiae</name>
    <dbReference type="NCBI Taxonomy" id="2230878"/>
    <lineage>
        <taxon>Bacteria</taxon>
        <taxon>Bacillati</taxon>
        <taxon>Bacillota</taxon>
        <taxon>Bacilli</taxon>
        <taxon>Lactobacillales</taxon>
        <taxon>Enterococcaceae</taxon>
        <taxon>Enterococcus</taxon>
    </lineage>
</organism>
<reference evidence="2 3" key="1">
    <citation type="submission" date="2021-03" db="EMBL/GenBank/DDBJ databases">
        <authorList>
            <person name="Gilmore M.S."/>
            <person name="Schwartzman J."/>
            <person name="Van Tyne D."/>
            <person name="Martin M."/>
            <person name="Earl A.M."/>
            <person name="Manson A.L."/>
            <person name="Straub T."/>
            <person name="Salamzade R."/>
            <person name="Saavedra J."/>
            <person name="Lebreton F."/>
            <person name="Prichula J."/>
            <person name="Schaufler K."/>
            <person name="Gaca A."/>
            <person name="Sgardioli B."/>
            <person name="Wagenaar J."/>
            <person name="Strong T."/>
        </authorList>
    </citation>
    <scope>NUCLEOTIDE SEQUENCE [LARGE SCALE GENOMIC DNA]</scope>
    <source>
        <strain evidence="2 3">DIV1094</strain>
    </source>
</reference>
<keyword evidence="1" id="KW-0732">Signal</keyword>
<proteinExistence type="predicted"/>
<evidence type="ECO:0000313" key="3">
    <source>
        <dbReference type="Proteomes" id="UP000664360"/>
    </source>
</evidence>